<sequence>MTEVHTLQVKSGKTTNSLTFKNDVLSLGKRIDVPSRNILDVTLKTSSPESTNVHVEIRALIPSKNNKLRLYCPSYEVVEPTSATPWVEFVKNVAYKKAKPCKRLMVFINPFGGTGKAKRIFDRDVKPIFDAAGCTYDIIVTAHKDDAKEKITEAPELEKYDVIVA</sequence>
<dbReference type="Proteomes" id="UP000789342">
    <property type="component" value="Unassembled WGS sequence"/>
</dbReference>
<dbReference type="GO" id="GO:0016020">
    <property type="term" value="C:membrane"/>
    <property type="evidence" value="ECO:0007669"/>
    <property type="project" value="TreeGrafter"/>
</dbReference>
<dbReference type="PANTHER" id="PTHR12358">
    <property type="entry name" value="SPHINGOSINE KINASE"/>
    <property type="match status" value="1"/>
</dbReference>
<proteinExistence type="predicted"/>
<feature type="non-terminal residue" evidence="2">
    <location>
        <position position="1"/>
    </location>
</feature>
<dbReference type="PROSITE" id="PS50146">
    <property type="entry name" value="DAGK"/>
    <property type="match status" value="1"/>
</dbReference>
<dbReference type="EMBL" id="CAJVPV010039258">
    <property type="protein sequence ID" value="CAG8758057.1"/>
    <property type="molecule type" value="Genomic_DNA"/>
</dbReference>
<evidence type="ECO:0000313" key="2">
    <source>
        <dbReference type="EMBL" id="CAG8758057.1"/>
    </source>
</evidence>
<gene>
    <name evidence="2" type="ORF">AMORRO_LOCUS15728</name>
</gene>
<evidence type="ECO:0000313" key="3">
    <source>
        <dbReference type="Proteomes" id="UP000789342"/>
    </source>
</evidence>
<evidence type="ECO:0000259" key="1">
    <source>
        <dbReference type="PROSITE" id="PS50146"/>
    </source>
</evidence>
<dbReference type="GO" id="GO:0001727">
    <property type="term" value="F:lipid kinase activity"/>
    <property type="evidence" value="ECO:0007669"/>
    <property type="project" value="TreeGrafter"/>
</dbReference>
<dbReference type="Pfam" id="PF00781">
    <property type="entry name" value="DAGK_cat"/>
    <property type="match status" value="1"/>
</dbReference>
<dbReference type="InterPro" id="IPR001206">
    <property type="entry name" value="Diacylglycerol_kinase_cat_dom"/>
</dbReference>
<dbReference type="InterPro" id="IPR016064">
    <property type="entry name" value="NAD/diacylglycerol_kinase_sf"/>
</dbReference>
<dbReference type="AlphaFoldDB" id="A0A9N9J1I6"/>
<dbReference type="GO" id="GO:0005737">
    <property type="term" value="C:cytoplasm"/>
    <property type="evidence" value="ECO:0007669"/>
    <property type="project" value="TreeGrafter"/>
</dbReference>
<keyword evidence="3" id="KW-1185">Reference proteome</keyword>
<dbReference type="GO" id="GO:0016773">
    <property type="term" value="F:phosphotransferase activity, alcohol group as acceptor"/>
    <property type="evidence" value="ECO:0007669"/>
    <property type="project" value="UniProtKB-ARBA"/>
</dbReference>
<dbReference type="OrthoDB" id="3853857at2759"/>
<dbReference type="Gene3D" id="3.40.50.10330">
    <property type="entry name" value="Probable inorganic polyphosphate/atp-NAD kinase, domain 1"/>
    <property type="match status" value="1"/>
</dbReference>
<dbReference type="InterPro" id="IPR050187">
    <property type="entry name" value="Lipid_Phosphate_FormReg"/>
</dbReference>
<comment type="caution">
    <text evidence="2">The sequence shown here is derived from an EMBL/GenBank/DDBJ whole genome shotgun (WGS) entry which is preliminary data.</text>
</comment>
<reference evidence="2" key="1">
    <citation type="submission" date="2021-06" db="EMBL/GenBank/DDBJ databases">
        <authorList>
            <person name="Kallberg Y."/>
            <person name="Tangrot J."/>
            <person name="Rosling A."/>
        </authorList>
    </citation>
    <scope>NUCLEOTIDE SEQUENCE</scope>
    <source>
        <strain evidence="2">CL551</strain>
    </source>
</reference>
<organism evidence="2 3">
    <name type="scientific">Acaulospora morrowiae</name>
    <dbReference type="NCBI Taxonomy" id="94023"/>
    <lineage>
        <taxon>Eukaryota</taxon>
        <taxon>Fungi</taxon>
        <taxon>Fungi incertae sedis</taxon>
        <taxon>Mucoromycota</taxon>
        <taxon>Glomeromycotina</taxon>
        <taxon>Glomeromycetes</taxon>
        <taxon>Diversisporales</taxon>
        <taxon>Acaulosporaceae</taxon>
        <taxon>Acaulospora</taxon>
    </lineage>
</organism>
<dbReference type="GO" id="GO:0046512">
    <property type="term" value="P:sphingosine biosynthetic process"/>
    <property type="evidence" value="ECO:0007669"/>
    <property type="project" value="TreeGrafter"/>
</dbReference>
<dbReference type="SUPFAM" id="SSF111331">
    <property type="entry name" value="NAD kinase/diacylglycerol kinase-like"/>
    <property type="match status" value="1"/>
</dbReference>
<dbReference type="PANTHER" id="PTHR12358:SF31">
    <property type="entry name" value="ACYLGLYCEROL KINASE, MITOCHONDRIAL"/>
    <property type="match status" value="1"/>
</dbReference>
<feature type="domain" description="DAGKc" evidence="1">
    <location>
        <begin position="99"/>
        <end position="165"/>
    </location>
</feature>
<name>A0A9N9J1I6_9GLOM</name>
<accession>A0A9N9J1I6</accession>
<protein>
    <submittedName>
        <fullName evidence="2">17998_t:CDS:1</fullName>
    </submittedName>
</protein>
<dbReference type="InterPro" id="IPR017438">
    <property type="entry name" value="ATP-NAD_kinase_N"/>
</dbReference>